<dbReference type="SUPFAM" id="SSF51905">
    <property type="entry name" value="FAD/NAD(P)-binding domain"/>
    <property type="match status" value="1"/>
</dbReference>
<keyword evidence="2" id="KW-0285">Flavoprotein</keyword>
<dbReference type="GO" id="GO:0050131">
    <property type="term" value="F:N-methyl-L-amino-acid oxidase activity"/>
    <property type="evidence" value="ECO:0007669"/>
    <property type="project" value="UniProtKB-EC"/>
</dbReference>
<evidence type="ECO:0000313" key="6">
    <source>
        <dbReference type="EMBL" id="MFC5368405.1"/>
    </source>
</evidence>
<dbReference type="Gene3D" id="3.30.9.10">
    <property type="entry name" value="D-Amino Acid Oxidase, subunit A, domain 2"/>
    <property type="match status" value="1"/>
</dbReference>
<keyword evidence="3" id="KW-0274">FAD</keyword>
<keyword evidence="7" id="KW-1185">Reference proteome</keyword>
<dbReference type="InterPro" id="IPR045170">
    <property type="entry name" value="MTOX"/>
</dbReference>
<evidence type="ECO:0000256" key="2">
    <source>
        <dbReference type="ARBA" id="ARBA00022630"/>
    </source>
</evidence>
<dbReference type="SUPFAM" id="SSF54373">
    <property type="entry name" value="FAD-linked reductases, C-terminal domain"/>
    <property type="match status" value="1"/>
</dbReference>
<dbReference type="NCBIfam" id="NF008425">
    <property type="entry name" value="PRK11259.1"/>
    <property type="match status" value="1"/>
</dbReference>
<organism evidence="6 7">
    <name type="scientific">Salinirubrum litoreum</name>
    <dbReference type="NCBI Taxonomy" id="1126234"/>
    <lineage>
        <taxon>Archaea</taxon>
        <taxon>Methanobacteriati</taxon>
        <taxon>Methanobacteriota</taxon>
        <taxon>Stenosarchaea group</taxon>
        <taxon>Halobacteria</taxon>
        <taxon>Halobacteriales</taxon>
        <taxon>Haloferacaceae</taxon>
        <taxon>Salinirubrum</taxon>
    </lineage>
</organism>
<dbReference type="EC" id="1.5.3.2" evidence="6"/>
<evidence type="ECO:0000259" key="5">
    <source>
        <dbReference type="Pfam" id="PF01266"/>
    </source>
</evidence>
<dbReference type="PANTHER" id="PTHR10961">
    <property type="entry name" value="PEROXISOMAL SARCOSINE OXIDASE"/>
    <property type="match status" value="1"/>
</dbReference>
<dbReference type="Pfam" id="PF01266">
    <property type="entry name" value="DAO"/>
    <property type="match status" value="1"/>
</dbReference>
<reference evidence="6 7" key="1">
    <citation type="journal article" date="2019" name="Int. J. Syst. Evol. Microbiol.">
        <title>The Global Catalogue of Microorganisms (GCM) 10K type strain sequencing project: providing services to taxonomists for standard genome sequencing and annotation.</title>
        <authorList>
            <consortium name="The Broad Institute Genomics Platform"/>
            <consortium name="The Broad Institute Genome Sequencing Center for Infectious Disease"/>
            <person name="Wu L."/>
            <person name="Ma J."/>
        </authorList>
    </citation>
    <scope>NUCLEOTIDE SEQUENCE [LARGE SCALE GENOMIC DNA]</scope>
    <source>
        <strain evidence="6 7">CGMCC 1.12237</strain>
    </source>
</reference>
<feature type="domain" description="FAD dependent oxidoreductase" evidence="5">
    <location>
        <begin position="6"/>
        <end position="363"/>
    </location>
</feature>
<dbReference type="EMBL" id="JBHSKX010000002">
    <property type="protein sequence ID" value="MFC5368405.1"/>
    <property type="molecule type" value="Genomic_DNA"/>
</dbReference>
<dbReference type="RefSeq" id="WP_227230683.1">
    <property type="nucleotide sequence ID" value="NZ_JAJCVJ010000002.1"/>
</dbReference>
<evidence type="ECO:0000256" key="3">
    <source>
        <dbReference type="ARBA" id="ARBA00022827"/>
    </source>
</evidence>
<evidence type="ECO:0000256" key="4">
    <source>
        <dbReference type="ARBA" id="ARBA00023002"/>
    </source>
</evidence>
<comment type="cofactor">
    <cofactor evidence="1">
        <name>FAD</name>
        <dbReference type="ChEBI" id="CHEBI:57692"/>
    </cofactor>
</comment>
<name>A0ABD5REE1_9EURY</name>
<dbReference type="InterPro" id="IPR006076">
    <property type="entry name" value="FAD-dep_OxRdtase"/>
</dbReference>
<comment type="caution">
    <text evidence="6">The sequence shown here is derived from an EMBL/GenBank/DDBJ whole genome shotgun (WGS) entry which is preliminary data.</text>
</comment>
<dbReference type="Gene3D" id="3.50.50.60">
    <property type="entry name" value="FAD/NAD(P)-binding domain"/>
    <property type="match status" value="1"/>
</dbReference>
<accession>A0ABD5REE1</accession>
<dbReference type="PANTHER" id="PTHR10961:SF7">
    <property type="entry name" value="FAD DEPENDENT OXIDOREDUCTASE DOMAIN-CONTAINING PROTEIN"/>
    <property type="match status" value="1"/>
</dbReference>
<gene>
    <name evidence="6" type="primary">solA</name>
    <name evidence="6" type="ORF">ACFPJ5_15860</name>
</gene>
<dbReference type="InterPro" id="IPR036188">
    <property type="entry name" value="FAD/NAD-bd_sf"/>
</dbReference>
<proteinExistence type="predicted"/>
<keyword evidence="4 6" id="KW-0560">Oxidoreductase</keyword>
<dbReference type="Proteomes" id="UP001596201">
    <property type="component" value="Unassembled WGS sequence"/>
</dbReference>
<evidence type="ECO:0000256" key="1">
    <source>
        <dbReference type="ARBA" id="ARBA00001974"/>
    </source>
</evidence>
<protein>
    <submittedName>
        <fullName evidence="6">N-methyl-L-tryptophan oxidase</fullName>
        <ecNumber evidence="6">1.5.3.2</ecNumber>
    </submittedName>
</protein>
<evidence type="ECO:0000313" key="7">
    <source>
        <dbReference type="Proteomes" id="UP001596201"/>
    </source>
</evidence>
<sequence>MTESYDAIVVGVGGVGSAATYHLADRGLDVLGLERFDVPHARGSSHGSTRIVRRVQHEGADYVPLVDRAYDLWRDLERETGRDLLHVTGSVHAGAPESGLVADAREACDAHEVPYETLDAAELGERFPAYDIPDDFEAVYQSEGGFLACEQCTVAHVEAAHAAGATIRARERVLEWSETSEGVRVQTDKGRYEADELVLTAGPWTRELFPDLAAETVPVRAVMAWFQPDRPELFTPETFPVFVLRDGSADGESALADGGYGFPQYDVPGFKVGLGDPQPVADPEATDREPTQVEEELHRRFVERYFPDGAGPTMGLTTCMWTMSGDDHFLLGRPAAHDAVTVGAGFSGHGYKFASVIGEVLADYAETGETDHDVSIFDVNRV</sequence>
<dbReference type="AlphaFoldDB" id="A0ABD5REE1"/>